<proteinExistence type="predicted"/>
<gene>
    <name evidence="2" type="ORF">MTUNDRAET4_0030</name>
</gene>
<sequence>MGSDVGGRLDRRGQSVASFTPQAASFGFARSVDPSLPIVGRALASARPTIGALRYEGIRAKWTHLVDVRVGQPRPEAGAVVGPLPIRNGRRGGGGAHVDI</sequence>
<name>A0A4U8Z6F5_METTU</name>
<feature type="compositionally biased region" description="Gly residues" evidence="1">
    <location>
        <begin position="91"/>
        <end position="100"/>
    </location>
</feature>
<keyword evidence="2" id="KW-0614">Plasmid</keyword>
<dbReference type="EMBL" id="LR536451">
    <property type="protein sequence ID" value="VFU16273.1"/>
    <property type="molecule type" value="Genomic_DNA"/>
</dbReference>
<evidence type="ECO:0000313" key="2">
    <source>
        <dbReference type="EMBL" id="VFU16273.1"/>
    </source>
</evidence>
<geneLocation type="plasmid" evidence="2 3">
    <name>2</name>
</geneLocation>
<organism evidence="2 3">
    <name type="scientific">Methylocella tundrae</name>
    <dbReference type="NCBI Taxonomy" id="227605"/>
    <lineage>
        <taxon>Bacteria</taxon>
        <taxon>Pseudomonadati</taxon>
        <taxon>Pseudomonadota</taxon>
        <taxon>Alphaproteobacteria</taxon>
        <taxon>Hyphomicrobiales</taxon>
        <taxon>Beijerinckiaceae</taxon>
        <taxon>Methylocella</taxon>
    </lineage>
</organism>
<accession>A0A4U8Z6F5</accession>
<evidence type="ECO:0000256" key="1">
    <source>
        <dbReference type="SAM" id="MobiDB-lite"/>
    </source>
</evidence>
<dbReference type="Proteomes" id="UP000294360">
    <property type="component" value="Plasmid 2"/>
</dbReference>
<dbReference type="KEGG" id="mtun:MTUNDRAET4_0030.1"/>
<feature type="region of interest" description="Disordered" evidence="1">
    <location>
        <begin position="77"/>
        <end position="100"/>
    </location>
</feature>
<evidence type="ECO:0000313" key="3">
    <source>
        <dbReference type="Proteomes" id="UP000294360"/>
    </source>
</evidence>
<dbReference type="AlphaFoldDB" id="A0A4U8Z6F5"/>
<reference evidence="2 3" key="1">
    <citation type="submission" date="2019-03" db="EMBL/GenBank/DDBJ databases">
        <authorList>
            <person name="Kox A.R. M."/>
        </authorList>
    </citation>
    <scope>NUCLEOTIDE SEQUENCE [LARGE SCALE GENOMIC DNA]</scope>
    <source>
        <strain evidence="2">MTUNDRAET4 annotated genome</strain>
        <plasmid evidence="3">2</plasmid>
    </source>
</reference>
<protein>
    <submittedName>
        <fullName evidence="2">Uncharacterized protein</fullName>
    </submittedName>
</protein>